<reference evidence="8" key="3">
    <citation type="submission" date="2025-09" db="UniProtKB">
        <authorList>
            <consortium name="Ensembl"/>
        </authorList>
    </citation>
    <scope>IDENTIFICATION</scope>
</reference>
<evidence type="ECO:0000256" key="2">
    <source>
        <dbReference type="ARBA" id="ARBA00006565"/>
    </source>
</evidence>
<feature type="transmembrane region" description="Helical" evidence="6">
    <location>
        <begin position="129"/>
        <end position="151"/>
    </location>
</feature>
<dbReference type="Ensembl" id="ENSATET00000010485.3">
    <property type="protein sequence ID" value="ENSATEP00000010305.2"/>
    <property type="gene ID" value="ENSATEG00000007235.3"/>
</dbReference>
<keyword evidence="5 6" id="KW-0472">Membrane</keyword>
<evidence type="ECO:0000259" key="7">
    <source>
        <dbReference type="Pfam" id="PF10277"/>
    </source>
</evidence>
<dbReference type="FunCoup" id="A0A3Q1HRJ5">
    <property type="interactions" value="445"/>
</dbReference>
<sequence>MWSFSPWALLPPIYSVLTAAGLWLVYFAAVWEKKIVPLSSQYRRGNGSLYPPYISVAGNFPPVSCFFSEVVNLAAFVGFIISVLRFLQLRHRINKPWLNVSSLVVFSVACFGMTLVGNVQVFTQKMVHNLGTCLTFGLGTLFCWVQSYITLKVNLMNEGKKAAVVRFLLSGSITVCIILYFSLMSQRLHMHAARCQWVLVMLFLVFLSTFAIEFRHYRFYMECRENAGDPVNTTETLSDVSRSGVKEL</sequence>
<dbReference type="InterPro" id="IPR019402">
    <property type="entry name" value="CWH43_N"/>
</dbReference>
<protein>
    <recommendedName>
        <fullName evidence="7">CWH43-like N-terminal domain-containing protein</fullName>
    </recommendedName>
</protein>
<feature type="transmembrane region" description="Helical" evidence="6">
    <location>
        <begin position="96"/>
        <end position="117"/>
    </location>
</feature>
<evidence type="ECO:0000256" key="1">
    <source>
        <dbReference type="ARBA" id="ARBA00004127"/>
    </source>
</evidence>
<evidence type="ECO:0000256" key="4">
    <source>
        <dbReference type="ARBA" id="ARBA00022989"/>
    </source>
</evidence>
<comment type="similarity">
    <text evidence="2">Belongs to the DRAM/TMEM150 family.</text>
</comment>
<dbReference type="GO" id="GO:0005886">
    <property type="term" value="C:plasma membrane"/>
    <property type="evidence" value="ECO:0007669"/>
    <property type="project" value="TreeGrafter"/>
</dbReference>
<dbReference type="AlphaFoldDB" id="A0A3Q1HRJ5"/>
<feature type="transmembrane region" description="Helical" evidence="6">
    <location>
        <begin position="60"/>
        <end position="84"/>
    </location>
</feature>
<keyword evidence="3 6" id="KW-0812">Transmembrane</keyword>
<dbReference type="InParanoid" id="A0A3Q1HRJ5"/>
<feature type="domain" description="CWH43-like N-terminal" evidence="7">
    <location>
        <begin position="6"/>
        <end position="216"/>
    </location>
</feature>
<proteinExistence type="inferred from homology"/>
<reference evidence="8" key="2">
    <citation type="submission" date="2025-08" db="UniProtKB">
        <authorList>
            <consortium name="Ensembl"/>
        </authorList>
    </citation>
    <scope>IDENTIFICATION</scope>
</reference>
<gene>
    <name evidence="8" type="primary">TMEM150C</name>
</gene>
<dbReference type="OMA" id="VYFIAVY"/>
<dbReference type="Proteomes" id="UP000265040">
    <property type="component" value="Chromosome 12"/>
</dbReference>
<evidence type="ECO:0000256" key="5">
    <source>
        <dbReference type="ARBA" id="ARBA00023136"/>
    </source>
</evidence>
<name>A0A3Q1HRJ5_ANATE</name>
<evidence type="ECO:0000313" key="8">
    <source>
        <dbReference type="Ensembl" id="ENSATEP00000010305.2"/>
    </source>
</evidence>
<organism evidence="8 9">
    <name type="scientific">Anabas testudineus</name>
    <name type="common">Climbing perch</name>
    <name type="synonym">Anthias testudineus</name>
    <dbReference type="NCBI Taxonomy" id="64144"/>
    <lineage>
        <taxon>Eukaryota</taxon>
        <taxon>Metazoa</taxon>
        <taxon>Chordata</taxon>
        <taxon>Craniata</taxon>
        <taxon>Vertebrata</taxon>
        <taxon>Euteleostomi</taxon>
        <taxon>Actinopterygii</taxon>
        <taxon>Neopterygii</taxon>
        <taxon>Teleostei</taxon>
        <taxon>Neoteleostei</taxon>
        <taxon>Acanthomorphata</taxon>
        <taxon>Anabantaria</taxon>
        <taxon>Anabantiformes</taxon>
        <taxon>Anabantoidei</taxon>
        <taxon>Anabantidae</taxon>
        <taxon>Anabas</taxon>
    </lineage>
</organism>
<dbReference type="OrthoDB" id="9865811at2759"/>
<feature type="transmembrane region" description="Helical" evidence="6">
    <location>
        <begin position="196"/>
        <end position="214"/>
    </location>
</feature>
<accession>A0A3Q1HRJ5</accession>
<dbReference type="PANTHER" id="PTHR21324">
    <property type="entry name" value="FASTING-INDUCIBLE INTEGRAL MEMBRANE PROTEIN TM6P1-RELATED"/>
    <property type="match status" value="1"/>
</dbReference>
<feature type="transmembrane region" description="Helical" evidence="6">
    <location>
        <begin position="12"/>
        <end position="31"/>
    </location>
</feature>
<comment type="subcellular location">
    <subcellularLocation>
        <location evidence="1">Endomembrane system</location>
        <topology evidence="1">Multi-pass membrane protein</topology>
    </subcellularLocation>
</comment>
<feature type="transmembrane region" description="Helical" evidence="6">
    <location>
        <begin position="163"/>
        <end position="184"/>
    </location>
</feature>
<dbReference type="Pfam" id="PF10277">
    <property type="entry name" value="Frag1"/>
    <property type="match status" value="1"/>
</dbReference>
<dbReference type="GeneTree" id="ENSGT01030000234578"/>
<evidence type="ECO:0000256" key="6">
    <source>
        <dbReference type="SAM" id="Phobius"/>
    </source>
</evidence>
<dbReference type="InterPro" id="IPR050911">
    <property type="entry name" value="DRAM/TMEM150_Autophagy_Mod"/>
</dbReference>
<reference evidence="8" key="1">
    <citation type="submission" date="2021-04" db="EMBL/GenBank/DDBJ databases">
        <authorList>
            <consortium name="Wellcome Sanger Institute Data Sharing"/>
        </authorList>
    </citation>
    <scope>NUCLEOTIDE SEQUENCE [LARGE SCALE GENOMIC DNA]</scope>
</reference>
<dbReference type="GO" id="GO:0012505">
    <property type="term" value="C:endomembrane system"/>
    <property type="evidence" value="ECO:0007669"/>
    <property type="project" value="UniProtKB-SubCell"/>
</dbReference>
<dbReference type="PANTHER" id="PTHR21324:SF7">
    <property type="entry name" value="TRANSMEMBRANE PROTEIN 150C"/>
    <property type="match status" value="1"/>
</dbReference>
<evidence type="ECO:0000313" key="9">
    <source>
        <dbReference type="Proteomes" id="UP000265040"/>
    </source>
</evidence>
<keyword evidence="9" id="KW-1185">Reference proteome</keyword>
<keyword evidence="4 6" id="KW-1133">Transmembrane helix</keyword>
<evidence type="ECO:0000256" key="3">
    <source>
        <dbReference type="ARBA" id="ARBA00022692"/>
    </source>
</evidence>